<keyword evidence="1" id="KW-0479">Metal-binding</keyword>
<dbReference type="SUPFAM" id="SSF63825">
    <property type="entry name" value="YWTD domain"/>
    <property type="match status" value="1"/>
</dbReference>
<protein>
    <recommendedName>
        <fullName evidence="3">B box-type domain-containing protein</fullName>
    </recommendedName>
</protein>
<accession>A0ABY7FFL5</accession>
<dbReference type="PROSITE" id="PS50119">
    <property type="entry name" value="ZF_BBOX"/>
    <property type="match status" value="1"/>
</dbReference>
<evidence type="ECO:0000256" key="2">
    <source>
        <dbReference type="SAM" id="Coils"/>
    </source>
</evidence>
<feature type="domain" description="B box-type" evidence="3">
    <location>
        <begin position="13"/>
        <end position="53"/>
    </location>
</feature>
<keyword evidence="2" id="KW-0175">Coiled coil</keyword>
<proteinExistence type="predicted"/>
<keyword evidence="1" id="KW-0862">Zinc</keyword>
<dbReference type="InterPro" id="IPR000315">
    <property type="entry name" value="Znf_B-box"/>
</dbReference>
<dbReference type="PANTHER" id="PTHR25462">
    <property type="entry name" value="BONUS, ISOFORM C-RELATED"/>
    <property type="match status" value="1"/>
</dbReference>
<evidence type="ECO:0000313" key="4">
    <source>
        <dbReference type="EMBL" id="WAR20975.1"/>
    </source>
</evidence>
<gene>
    <name evidence="4" type="ORF">MAR_014949</name>
</gene>
<dbReference type="Gene3D" id="3.30.160.60">
    <property type="entry name" value="Classic Zinc Finger"/>
    <property type="match status" value="1"/>
</dbReference>
<dbReference type="CDD" id="cd19756">
    <property type="entry name" value="Bbox2"/>
    <property type="match status" value="1"/>
</dbReference>
<keyword evidence="1" id="KW-0863">Zinc-finger</keyword>
<name>A0ABY7FFL5_MYAAR</name>
<dbReference type="InterPro" id="IPR011042">
    <property type="entry name" value="6-blade_b-propeller_TolB-like"/>
</dbReference>
<dbReference type="InterPro" id="IPR047153">
    <property type="entry name" value="TRIM45/56/19-like"/>
</dbReference>
<keyword evidence="5" id="KW-1185">Reference proteome</keyword>
<reference evidence="4" key="1">
    <citation type="submission" date="2022-11" db="EMBL/GenBank/DDBJ databases">
        <title>Centuries of genome instability and evolution in soft-shell clam transmissible cancer (bioRxiv).</title>
        <authorList>
            <person name="Hart S.F.M."/>
            <person name="Yonemitsu M.A."/>
            <person name="Giersch R.M."/>
            <person name="Beal B.F."/>
            <person name="Arriagada G."/>
            <person name="Davis B.W."/>
            <person name="Ostrander E.A."/>
            <person name="Goff S.P."/>
            <person name="Metzger M.J."/>
        </authorList>
    </citation>
    <scope>NUCLEOTIDE SEQUENCE</scope>
    <source>
        <strain evidence="4">MELC-2E11</strain>
        <tissue evidence="4">Siphon/mantle</tissue>
    </source>
</reference>
<dbReference type="EMBL" id="CP111023">
    <property type="protein sequence ID" value="WAR20975.1"/>
    <property type="molecule type" value="Genomic_DNA"/>
</dbReference>
<dbReference type="PANTHER" id="PTHR25462:SF296">
    <property type="entry name" value="MEIOTIC P26, ISOFORM F"/>
    <property type="match status" value="1"/>
</dbReference>
<dbReference type="Proteomes" id="UP001164746">
    <property type="component" value="Chromosome 12"/>
</dbReference>
<evidence type="ECO:0000313" key="5">
    <source>
        <dbReference type="Proteomes" id="UP001164746"/>
    </source>
</evidence>
<dbReference type="Gene3D" id="2.120.10.30">
    <property type="entry name" value="TolB, C-terminal domain"/>
    <property type="match status" value="1"/>
</dbReference>
<feature type="coiled-coil region" evidence="2">
    <location>
        <begin position="121"/>
        <end position="180"/>
    </location>
</feature>
<organism evidence="4 5">
    <name type="scientific">Mya arenaria</name>
    <name type="common">Soft-shell clam</name>
    <dbReference type="NCBI Taxonomy" id="6604"/>
    <lineage>
        <taxon>Eukaryota</taxon>
        <taxon>Metazoa</taxon>
        <taxon>Spiralia</taxon>
        <taxon>Lophotrochozoa</taxon>
        <taxon>Mollusca</taxon>
        <taxon>Bivalvia</taxon>
        <taxon>Autobranchia</taxon>
        <taxon>Heteroconchia</taxon>
        <taxon>Euheterodonta</taxon>
        <taxon>Imparidentia</taxon>
        <taxon>Neoheterodontei</taxon>
        <taxon>Myida</taxon>
        <taxon>Myoidea</taxon>
        <taxon>Myidae</taxon>
        <taxon>Mya</taxon>
    </lineage>
</organism>
<evidence type="ECO:0000256" key="1">
    <source>
        <dbReference type="PROSITE-ProRule" id="PRU00024"/>
    </source>
</evidence>
<evidence type="ECO:0000259" key="3">
    <source>
        <dbReference type="PROSITE" id="PS50119"/>
    </source>
</evidence>
<sequence>MATKKMDFICCKCQDQDKKTLAEHFCENCTDYLCEKCVELHNGYFTKHVVLGRRDLRCWTPRGHKEGVDECEKHPGEVIKLHCDDHGNICCQICVSVHHRSCKNVSHLPDVARGIHTRREFQRLQSTINELSNRLNQLKLARKKTRNSLSNSCRKIVAEIKDLRKTISEALDKLEQETITEIEAVKIRMDKSIQDDIDHCVVLHAEMKLLLNDIESEDSQNEALSYISFKKCQDKIALMNNITNKPALDIAFKPYTNLLESIKSLRFLGEIQETCHNNTASGPDEAIKVSKRKTYYVGAEDDKETCRISGICELNDGRVVTLDSQNCKVKLLNGNHEVEDQYEIPSLPFDMCHTLENEVAVAVDSDEDKRHEIHFIGEKGGKLVKTRTTLTLNNNCVSLCYSQGQLYVGSGTALYVYTLDGKLLQKIYEDCSSHDTVSKCAVSLDGARIYILDFYKYKLVTLDKDGNVLSVLEESDLECPSALCVNDRNGCLYLCSRFADKVFQVDREGRKIVATIARKADGIAGPMAVYYSKNLASLFLGLGGLYGNNNILALKLA</sequence>